<dbReference type="Gene3D" id="1.10.4100.10">
    <property type="entry name" value="2-methylcitrate dehydratase PrpD"/>
    <property type="match status" value="1"/>
</dbReference>
<accession>A0A7Y9J7H0</accession>
<evidence type="ECO:0000256" key="1">
    <source>
        <dbReference type="ARBA" id="ARBA00006174"/>
    </source>
</evidence>
<proteinExistence type="inferred from homology"/>
<dbReference type="PANTHER" id="PTHR16943:SF8">
    <property type="entry name" value="2-METHYLCITRATE DEHYDRATASE"/>
    <property type="match status" value="1"/>
</dbReference>
<organism evidence="4 5">
    <name type="scientific">Actinomycetospora corticicola</name>
    <dbReference type="NCBI Taxonomy" id="663602"/>
    <lineage>
        <taxon>Bacteria</taxon>
        <taxon>Bacillati</taxon>
        <taxon>Actinomycetota</taxon>
        <taxon>Actinomycetes</taxon>
        <taxon>Pseudonocardiales</taxon>
        <taxon>Pseudonocardiaceae</taxon>
        <taxon>Actinomycetospora</taxon>
    </lineage>
</organism>
<protein>
    <submittedName>
        <fullName evidence="4">2-methylcitrate dehydratase PrpD</fullName>
    </submittedName>
</protein>
<keyword evidence="5" id="KW-1185">Reference proteome</keyword>
<dbReference type="InterPro" id="IPR045336">
    <property type="entry name" value="MmgE_PrpD_N"/>
</dbReference>
<dbReference type="Gene3D" id="3.30.1330.120">
    <property type="entry name" value="2-methylcitrate dehydratase PrpD"/>
    <property type="match status" value="1"/>
</dbReference>
<evidence type="ECO:0000313" key="5">
    <source>
        <dbReference type="Proteomes" id="UP000535890"/>
    </source>
</evidence>
<dbReference type="InterPro" id="IPR036148">
    <property type="entry name" value="MmgE/PrpD_sf"/>
</dbReference>
<dbReference type="InterPro" id="IPR042183">
    <property type="entry name" value="MmgE/PrpD_sf_1"/>
</dbReference>
<gene>
    <name evidence="4" type="ORF">BJ983_003506</name>
</gene>
<dbReference type="Pfam" id="PF03972">
    <property type="entry name" value="MmgE_PrpD_N"/>
    <property type="match status" value="1"/>
</dbReference>
<reference evidence="4 5" key="1">
    <citation type="submission" date="2020-07" db="EMBL/GenBank/DDBJ databases">
        <title>Sequencing the genomes of 1000 actinobacteria strains.</title>
        <authorList>
            <person name="Klenk H.-P."/>
        </authorList>
    </citation>
    <scope>NUCLEOTIDE SEQUENCE [LARGE SCALE GENOMIC DNA]</scope>
    <source>
        <strain evidence="4 5">DSM 45772</strain>
    </source>
</reference>
<feature type="region of interest" description="Disordered" evidence="2">
    <location>
        <begin position="230"/>
        <end position="255"/>
    </location>
</feature>
<evidence type="ECO:0000256" key="2">
    <source>
        <dbReference type="SAM" id="MobiDB-lite"/>
    </source>
</evidence>
<dbReference type="RefSeq" id="WP_179794968.1">
    <property type="nucleotide sequence ID" value="NZ_BAABHP010000014.1"/>
</dbReference>
<evidence type="ECO:0000259" key="3">
    <source>
        <dbReference type="Pfam" id="PF03972"/>
    </source>
</evidence>
<dbReference type="Proteomes" id="UP000535890">
    <property type="component" value="Unassembled WGS sequence"/>
</dbReference>
<comment type="similarity">
    <text evidence="1">Belongs to the PrpD family.</text>
</comment>
<comment type="caution">
    <text evidence="4">The sequence shown here is derived from an EMBL/GenBank/DDBJ whole genome shotgun (WGS) entry which is preliminary data.</text>
</comment>
<dbReference type="GO" id="GO:0016829">
    <property type="term" value="F:lyase activity"/>
    <property type="evidence" value="ECO:0007669"/>
    <property type="project" value="InterPro"/>
</dbReference>
<name>A0A7Y9J7H0_9PSEU</name>
<feature type="compositionally biased region" description="Pro residues" evidence="2">
    <location>
        <begin position="239"/>
        <end position="248"/>
    </location>
</feature>
<feature type="domain" description="MmgE/PrpD N-terminal" evidence="3">
    <location>
        <begin position="12"/>
        <end position="230"/>
    </location>
</feature>
<dbReference type="AlphaFoldDB" id="A0A7Y9J7H0"/>
<dbReference type="SUPFAM" id="SSF103378">
    <property type="entry name" value="2-methylcitrate dehydratase PrpD"/>
    <property type="match status" value="1"/>
</dbReference>
<dbReference type="InterPro" id="IPR005656">
    <property type="entry name" value="MmgE_PrpD"/>
</dbReference>
<sequence length="430" mass="42956">MTTLAVLAHRARTAADDAESATRREAGRQVLDVLGCIASGAGHPLARTWLPLVGEDPDGVTLPGVPGRRRLEDAVEVGGVLAHLDELDPLHGPSAMAPGAVVVPTVLALAARCGFPGERLARAVVAGYEAGAEASLRFGGPALYASGRWPTAVFGPLGAAAAAAVLLELDEATTTTALALASTALGGLLSADVLGHGHYLLGGSAARDGLRAALGARAGLSASTTLLDGPGATALGRAPGPPSGPGPHLPGTGSKYWPCSRPLQSALAALDELAGRGVRPADGDVVTVALPAAARAFVTTAETPDDATTAAASATVAVRGHALGRAGEPGWYREVAAGRTRGPRITVVLADGPDLDAAFPARWGAHVALRGDTATCFVPPGDPAAPLSDDVLLARTAALTGTAPDDLAPWLDLDAVADVRAVLGRNTTVA</sequence>
<dbReference type="PANTHER" id="PTHR16943">
    <property type="entry name" value="2-METHYLCITRATE DEHYDRATASE-RELATED"/>
    <property type="match status" value="1"/>
</dbReference>
<dbReference type="InterPro" id="IPR042188">
    <property type="entry name" value="MmgE/PrpD_sf_2"/>
</dbReference>
<evidence type="ECO:0000313" key="4">
    <source>
        <dbReference type="EMBL" id="NYD37404.1"/>
    </source>
</evidence>
<dbReference type="EMBL" id="JACCBN010000001">
    <property type="protein sequence ID" value="NYD37404.1"/>
    <property type="molecule type" value="Genomic_DNA"/>
</dbReference>